<keyword evidence="2" id="KW-1185">Reference proteome</keyword>
<protein>
    <submittedName>
        <fullName evidence="1">Uncharacterized protein</fullName>
    </submittedName>
</protein>
<reference evidence="1" key="2">
    <citation type="submission" date="2021-10" db="EMBL/GenBank/DDBJ databases">
        <authorList>
            <person name="Piombo E."/>
        </authorList>
    </citation>
    <scope>NUCLEOTIDE SEQUENCE</scope>
</reference>
<dbReference type="EMBL" id="CADEHS020000578">
    <property type="protein sequence ID" value="CAG9954796.1"/>
    <property type="molecule type" value="Genomic_DNA"/>
</dbReference>
<dbReference type="Proteomes" id="UP000836387">
    <property type="component" value="Unassembled WGS sequence"/>
</dbReference>
<sequence>MSPDIEEVQEEVYNITQGADLFPTELLAARCSAIYLELLDPNRHHTAQTGEFPRNHASLKIDFAEPVSGYRGLCLDVQLAEDEPSHDSEDKPRGMVCIKLVRWTHRSPSSLRTLRIRSKDGLFFGEIFNLILEKRMTYFSFISVNSQFFGCRDFIAQVISVLESEGLVESKLDRNEIKDMPNSISTVYDVLGRRFGPRRDERCPIYKGEFLLYTHINLGNIEYSPVEDFES</sequence>
<gene>
    <name evidence="1" type="ORF">CRV2_00011409</name>
</gene>
<accession>A0ACA9UMV9</accession>
<reference evidence="1" key="1">
    <citation type="submission" date="2020-04" db="EMBL/GenBank/DDBJ databases">
        <authorList>
            <person name="Broberg M."/>
        </authorList>
    </citation>
    <scope>NUCLEOTIDE SEQUENCE</scope>
</reference>
<evidence type="ECO:0000313" key="2">
    <source>
        <dbReference type="Proteomes" id="UP000836387"/>
    </source>
</evidence>
<name>A0ACA9UMV9_BIOOC</name>
<comment type="caution">
    <text evidence="1">The sequence shown here is derived from an EMBL/GenBank/DDBJ whole genome shotgun (WGS) entry which is preliminary data.</text>
</comment>
<evidence type="ECO:0000313" key="1">
    <source>
        <dbReference type="EMBL" id="CAG9954796.1"/>
    </source>
</evidence>
<organism evidence="1 2">
    <name type="scientific">Clonostachys rosea f. rosea IK726</name>
    <dbReference type="NCBI Taxonomy" id="1349383"/>
    <lineage>
        <taxon>Eukaryota</taxon>
        <taxon>Fungi</taxon>
        <taxon>Dikarya</taxon>
        <taxon>Ascomycota</taxon>
        <taxon>Pezizomycotina</taxon>
        <taxon>Sordariomycetes</taxon>
        <taxon>Hypocreomycetidae</taxon>
        <taxon>Hypocreales</taxon>
        <taxon>Bionectriaceae</taxon>
        <taxon>Clonostachys</taxon>
    </lineage>
</organism>
<proteinExistence type="predicted"/>